<comment type="similarity">
    <text evidence="2">Belongs to the SusD family.</text>
</comment>
<keyword evidence="5" id="KW-0998">Cell outer membrane</keyword>
<evidence type="ECO:0000256" key="2">
    <source>
        <dbReference type="ARBA" id="ARBA00006275"/>
    </source>
</evidence>
<organism evidence="8 9">
    <name type="scientific">Chitinophaga arvensicola</name>
    <dbReference type="NCBI Taxonomy" id="29529"/>
    <lineage>
        <taxon>Bacteria</taxon>
        <taxon>Pseudomonadati</taxon>
        <taxon>Bacteroidota</taxon>
        <taxon>Chitinophagia</taxon>
        <taxon>Chitinophagales</taxon>
        <taxon>Chitinophagaceae</taxon>
        <taxon>Chitinophaga</taxon>
    </lineage>
</organism>
<keyword evidence="4" id="KW-0472">Membrane</keyword>
<dbReference type="OrthoDB" id="697229at2"/>
<dbReference type="InterPro" id="IPR012944">
    <property type="entry name" value="SusD_RagB_dom"/>
</dbReference>
<proteinExistence type="inferred from homology"/>
<dbReference type="SUPFAM" id="SSF48452">
    <property type="entry name" value="TPR-like"/>
    <property type="match status" value="1"/>
</dbReference>
<gene>
    <name evidence="8" type="ORF">SAMN04488122_4326</name>
</gene>
<evidence type="ECO:0000256" key="1">
    <source>
        <dbReference type="ARBA" id="ARBA00004442"/>
    </source>
</evidence>
<dbReference type="InterPro" id="IPR033985">
    <property type="entry name" value="SusD-like_N"/>
</dbReference>
<dbReference type="Pfam" id="PF14322">
    <property type="entry name" value="SusD-like_3"/>
    <property type="match status" value="1"/>
</dbReference>
<dbReference type="EMBL" id="FOJG01000002">
    <property type="protein sequence ID" value="SEW51570.1"/>
    <property type="molecule type" value="Genomic_DNA"/>
</dbReference>
<dbReference type="AlphaFoldDB" id="A0A1I0S742"/>
<evidence type="ECO:0000256" key="4">
    <source>
        <dbReference type="ARBA" id="ARBA00023136"/>
    </source>
</evidence>
<comment type="subcellular location">
    <subcellularLocation>
        <location evidence="1">Cell outer membrane</location>
    </subcellularLocation>
</comment>
<dbReference type="Proteomes" id="UP000199310">
    <property type="component" value="Unassembled WGS sequence"/>
</dbReference>
<name>A0A1I0S742_9BACT</name>
<dbReference type="PROSITE" id="PS51257">
    <property type="entry name" value="PROKAR_LIPOPROTEIN"/>
    <property type="match status" value="1"/>
</dbReference>
<evidence type="ECO:0000256" key="5">
    <source>
        <dbReference type="ARBA" id="ARBA00023237"/>
    </source>
</evidence>
<reference evidence="9" key="1">
    <citation type="submission" date="2016-10" db="EMBL/GenBank/DDBJ databases">
        <authorList>
            <person name="Varghese N."/>
            <person name="Submissions S."/>
        </authorList>
    </citation>
    <scope>NUCLEOTIDE SEQUENCE [LARGE SCALE GENOMIC DNA]</scope>
    <source>
        <strain evidence="9">DSM 3695</strain>
    </source>
</reference>
<sequence>MKKITISLISVAVLLFTSCNKFLDIKPKGYSIPEFYEDYAKLLNDQYLIRVSSAYPAYLTDEVSIGVKGDPVKGAEYSRLPAVKKNLYSFQGGAIFLPGESDVIWETAYSHMFTYNVVINNVMKVPDATDKDKRELKAVALLGRAYELLTLVNAYAAHYDPQTAKNDLGVPIVKEGDINETYKRNTVAEVYDQIRKDLEESLPDLPEKARHVFYPSKSIGFAFLSRMYLYMGDYANALKNAKEALNLKNTLLDYNLYTTKTGTTYGRVCLASDNTVVFPAPQDHPEDIWVRLAGMSMGSVNAEVYASPEILSVFEKNLPATAVDKRMELFFCNGKANFSTREIQFPGRVLYAPYIDFNIGLGTPELYLIAGECEARLGQKDAALNYINALRSKRIRNHVDLTAATADEALVIALDERQRELCYSDNTRLIDLKRLNKEPRFARTIVHKQGTETFSLPPNDKRYILPVPPKVLELNATMPVYER</sequence>
<feature type="domain" description="SusD-like N-terminal" evidence="7">
    <location>
        <begin position="101"/>
        <end position="229"/>
    </location>
</feature>
<feature type="domain" description="RagB/SusD" evidence="6">
    <location>
        <begin position="365"/>
        <end position="478"/>
    </location>
</feature>
<dbReference type="RefSeq" id="WP_089897935.1">
    <property type="nucleotide sequence ID" value="NZ_FOJG01000002.1"/>
</dbReference>
<keyword evidence="3" id="KW-0732">Signal</keyword>
<keyword evidence="9" id="KW-1185">Reference proteome</keyword>
<protein>
    <submittedName>
        <fullName evidence="8">SusD family protein</fullName>
    </submittedName>
</protein>
<dbReference type="Gene3D" id="1.25.40.390">
    <property type="match status" value="1"/>
</dbReference>
<dbReference type="Pfam" id="PF07980">
    <property type="entry name" value="SusD_RagB"/>
    <property type="match status" value="1"/>
</dbReference>
<evidence type="ECO:0000256" key="3">
    <source>
        <dbReference type="ARBA" id="ARBA00022729"/>
    </source>
</evidence>
<evidence type="ECO:0000313" key="8">
    <source>
        <dbReference type="EMBL" id="SEW51570.1"/>
    </source>
</evidence>
<dbReference type="GO" id="GO:0009279">
    <property type="term" value="C:cell outer membrane"/>
    <property type="evidence" value="ECO:0007669"/>
    <property type="project" value="UniProtKB-SubCell"/>
</dbReference>
<dbReference type="InterPro" id="IPR011990">
    <property type="entry name" value="TPR-like_helical_dom_sf"/>
</dbReference>
<accession>A0A1I0S742</accession>
<evidence type="ECO:0000259" key="7">
    <source>
        <dbReference type="Pfam" id="PF14322"/>
    </source>
</evidence>
<evidence type="ECO:0000313" key="9">
    <source>
        <dbReference type="Proteomes" id="UP000199310"/>
    </source>
</evidence>
<evidence type="ECO:0000259" key="6">
    <source>
        <dbReference type="Pfam" id="PF07980"/>
    </source>
</evidence>
<dbReference type="STRING" id="29529.SAMN04488122_4326"/>